<sequence>MAECRLRAIGVFVLYRDEKARHYGQGVVRPSAADVSTIGDQAPSVAVLFRDRVAATPQAEAFRFPENGGWTSVTWQQVDQRVHRIAAGLIALGVEPEDRVGLASSTRYEWVLVDFAVLCAGAATTTLYPTTNARDVAFIVANSGSRVVVAEDQAQVDKLLTHRAELPDVEKVVIIDGPGDGDFVITLDGLETLGEQVLATSPDVVERRVEAIRPDHLASIIYTSGTTGRPKGVRLPHRAWTYTAAAIDALGILHADDVHFLWLPLAHAFGKVTLALPLIVGFPTAIDGRVDKIVDNLAAVRPTFMAAAPRIFEKAHARIQNMMAEEGGLKKRIFDWAVHVGIRASQAREDGRSVPPLLAIQHAIADRLVFSTIRDRFGGRLRFFVSAAAPLNRDIARWFDAIGIIVLEGYGLTETAAASVINRPDAYRFGTVGLPFPGTEIKIAGDGEILVRSPGVMTGYHDLPQATAEALDADGWFYTGDIGAIDVDGFLRITDRKKDLFKTSQGKYVAPSATAAAFKAICPYASEMIVYGEERPYCVALVSLDSEAITEWAARNGLEGRSFAEIAQADATRELIGGYVDTLNEQLNRWEQIKRFAILDRELSVAAGDLTPSLKAKRNVIVKSFADTLARLYD</sequence>
<dbReference type="STRING" id="710421.Mycch_1206"/>
<dbReference type="InterPro" id="IPR000873">
    <property type="entry name" value="AMP-dep_synth/lig_dom"/>
</dbReference>
<organism evidence="4 5">
    <name type="scientific">Mycolicibacterium chubuense (strain NBB4)</name>
    <name type="common">Mycobacterium chubuense</name>
    <dbReference type="NCBI Taxonomy" id="710421"/>
    <lineage>
        <taxon>Bacteria</taxon>
        <taxon>Bacillati</taxon>
        <taxon>Actinomycetota</taxon>
        <taxon>Actinomycetes</taxon>
        <taxon>Mycobacteriales</taxon>
        <taxon>Mycobacteriaceae</taxon>
        <taxon>Mycolicibacterium</taxon>
    </lineage>
</organism>
<dbReference type="SUPFAM" id="SSF56801">
    <property type="entry name" value="Acetyl-CoA synthetase-like"/>
    <property type="match status" value="1"/>
</dbReference>
<evidence type="ECO:0000256" key="2">
    <source>
        <dbReference type="ARBA" id="ARBA00022840"/>
    </source>
</evidence>
<dbReference type="HOGENOM" id="CLU_000022_45_5_11"/>
<evidence type="ECO:0000259" key="3">
    <source>
        <dbReference type="Pfam" id="PF00501"/>
    </source>
</evidence>
<dbReference type="GO" id="GO:0005524">
    <property type="term" value="F:ATP binding"/>
    <property type="evidence" value="ECO:0007669"/>
    <property type="project" value="UniProtKB-KW"/>
</dbReference>
<dbReference type="InterPro" id="IPR020845">
    <property type="entry name" value="AMP-binding_CS"/>
</dbReference>
<dbReference type="Pfam" id="PF00501">
    <property type="entry name" value="AMP-binding"/>
    <property type="match status" value="1"/>
</dbReference>
<dbReference type="CDD" id="cd05907">
    <property type="entry name" value="VL_LC_FACS_like"/>
    <property type="match status" value="1"/>
</dbReference>
<proteinExistence type="predicted"/>
<protein>
    <submittedName>
        <fullName evidence="4">AMP-forming long-chain acyl-CoA synthetase</fullName>
    </submittedName>
</protein>
<dbReference type="InterPro" id="IPR042099">
    <property type="entry name" value="ANL_N_sf"/>
</dbReference>
<name>I4BFF7_MYCCN</name>
<dbReference type="PROSITE" id="PS00455">
    <property type="entry name" value="AMP_BINDING"/>
    <property type="match status" value="1"/>
</dbReference>
<keyword evidence="1" id="KW-0547">Nucleotide-binding</keyword>
<dbReference type="Proteomes" id="UP000006057">
    <property type="component" value="Chromosome"/>
</dbReference>
<evidence type="ECO:0000313" key="5">
    <source>
        <dbReference type="Proteomes" id="UP000006057"/>
    </source>
</evidence>
<dbReference type="eggNOG" id="COG1022">
    <property type="taxonomic scope" value="Bacteria"/>
</dbReference>
<evidence type="ECO:0000313" key="4">
    <source>
        <dbReference type="EMBL" id="AFM16014.1"/>
    </source>
</evidence>
<dbReference type="PATRIC" id="fig|710421.3.peg.1215"/>
<dbReference type="EMBL" id="CP003053">
    <property type="protein sequence ID" value="AFM16014.1"/>
    <property type="molecule type" value="Genomic_DNA"/>
</dbReference>
<dbReference type="PANTHER" id="PTHR43272">
    <property type="entry name" value="LONG-CHAIN-FATTY-ACID--COA LIGASE"/>
    <property type="match status" value="1"/>
</dbReference>
<accession>I4BFF7</accession>
<evidence type="ECO:0000256" key="1">
    <source>
        <dbReference type="ARBA" id="ARBA00022741"/>
    </source>
</evidence>
<dbReference type="PANTHER" id="PTHR43272:SF33">
    <property type="entry name" value="AMP-BINDING DOMAIN-CONTAINING PROTEIN-RELATED"/>
    <property type="match status" value="1"/>
</dbReference>
<gene>
    <name evidence="4" type="ordered locus">Mycch_1206</name>
</gene>
<dbReference type="GO" id="GO:0016020">
    <property type="term" value="C:membrane"/>
    <property type="evidence" value="ECO:0007669"/>
    <property type="project" value="TreeGrafter"/>
</dbReference>
<keyword evidence="5" id="KW-1185">Reference proteome</keyword>
<reference evidence="4 5" key="1">
    <citation type="submission" date="2012-06" db="EMBL/GenBank/DDBJ databases">
        <title>Complete sequence of chromosome of Mycobacterium chubuense NBB4.</title>
        <authorList>
            <consortium name="US DOE Joint Genome Institute"/>
            <person name="Lucas S."/>
            <person name="Han J."/>
            <person name="Lapidus A."/>
            <person name="Cheng J.-F."/>
            <person name="Goodwin L."/>
            <person name="Pitluck S."/>
            <person name="Peters L."/>
            <person name="Mikhailova N."/>
            <person name="Teshima H."/>
            <person name="Detter J.C."/>
            <person name="Han C."/>
            <person name="Tapia R."/>
            <person name="Land M."/>
            <person name="Hauser L."/>
            <person name="Kyrpides N."/>
            <person name="Ivanova N."/>
            <person name="Pagani I."/>
            <person name="Mattes T."/>
            <person name="Holmes A."/>
            <person name="Rutledge P."/>
            <person name="Paulsen I."/>
            <person name="Coleman N."/>
            <person name="Woyke T."/>
        </authorList>
    </citation>
    <scope>NUCLEOTIDE SEQUENCE [LARGE SCALE GENOMIC DNA]</scope>
    <source>
        <strain evidence="4 5">NBB4</strain>
    </source>
</reference>
<dbReference type="KEGG" id="mcb:Mycch_1206"/>
<dbReference type="AlphaFoldDB" id="I4BFF7"/>
<feature type="domain" description="AMP-dependent synthetase/ligase" evidence="3">
    <location>
        <begin position="49"/>
        <end position="461"/>
    </location>
</feature>
<dbReference type="Gene3D" id="3.40.50.12780">
    <property type="entry name" value="N-terminal domain of ligase-like"/>
    <property type="match status" value="1"/>
</dbReference>
<keyword evidence="2" id="KW-0067">ATP-binding</keyword>
<dbReference type="GO" id="GO:0004467">
    <property type="term" value="F:long-chain fatty acid-CoA ligase activity"/>
    <property type="evidence" value="ECO:0007669"/>
    <property type="project" value="TreeGrafter"/>
</dbReference>